<dbReference type="PROSITE" id="PS50082">
    <property type="entry name" value="WD_REPEATS_2"/>
    <property type="match status" value="3"/>
</dbReference>
<evidence type="ECO:0000256" key="3">
    <source>
        <dbReference type="ARBA" id="ARBA00022737"/>
    </source>
</evidence>
<feature type="compositionally biased region" description="Low complexity" evidence="5">
    <location>
        <begin position="1"/>
        <end position="23"/>
    </location>
</feature>
<dbReference type="PROSITE" id="PS50294">
    <property type="entry name" value="WD_REPEATS_REGION"/>
    <property type="match status" value="2"/>
</dbReference>
<dbReference type="Pfam" id="PF00400">
    <property type="entry name" value="WD40"/>
    <property type="match status" value="4"/>
</dbReference>
<dbReference type="PANTHER" id="PTHR10971">
    <property type="entry name" value="MRNA EXPORT FACTOR AND BUB3"/>
    <property type="match status" value="1"/>
</dbReference>
<organism evidence="6 7">
    <name type="scientific">Lipomyces tetrasporus</name>
    <dbReference type="NCBI Taxonomy" id="54092"/>
    <lineage>
        <taxon>Eukaryota</taxon>
        <taxon>Fungi</taxon>
        <taxon>Dikarya</taxon>
        <taxon>Ascomycota</taxon>
        <taxon>Saccharomycotina</taxon>
        <taxon>Lipomycetes</taxon>
        <taxon>Lipomycetales</taxon>
        <taxon>Lipomycetaceae</taxon>
        <taxon>Lipomyces</taxon>
    </lineage>
</organism>
<keyword evidence="3" id="KW-0677">Repeat</keyword>
<evidence type="ECO:0000313" key="7">
    <source>
        <dbReference type="Proteomes" id="UP001217417"/>
    </source>
</evidence>
<dbReference type="GeneID" id="80880861"/>
<dbReference type="FunFam" id="2.130.10.10:FF:000190">
    <property type="entry name" value="Nuclear pore complex subunit"/>
    <property type="match status" value="1"/>
</dbReference>
<dbReference type="SMART" id="SM00320">
    <property type="entry name" value="WD40"/>
    <property type="match status" value="5"/>
</dbReference>
<name>A0AAD7VS38_9ASCO</name>
<comment type="caution">
    <text evidence="6">The sequence shown here is derived from an EMBL/GenBank/DDBJ whole genome shotgun (WGS) entry which is preliminary data.</text>
</comment>
<evidence type="ECO:0000256" key="1">
    <source>
        <dbReference type="ARBA" id="ARBA00007830"/>
    </source>
</evidence>
<dbReference type="Proteomes" id="UP001217417">
    <property type="component" value="Unassembled WGS sequence"/>
</dbReference>
<dbReference type="RefSeq" id="XP_056042729.1">
    <property type="nucleotide sequence ID" value="XM_056185695.1"/>
</dbReference>
<reference evidence="6" key="1">
    <citation type="submission" date="2023-03" db="EMBL/GenBank/DDBJ databases">
        <title>Near-Complete genome sequence of Lipomyces tetrasporous NRRL Y-64009, an oleaginous yeast capable of growing on lignocellulosic hydrolysates.</title>
        <authorList>
            <consortium name="Lawrence Berkeley National Laboratory"/>
            <person name="Jagtap S.S."/>
            <person name="Liu J.-J."/>
            <person name="Walukiewicz H.E."/>
            <person name="Pangilinan J."/>
            <person name="Lipzen A."/>
            <person name="Ahrendt S."/>
            <person name="Koriabine M."/>
            <person name="Cobaugh K."/>
            <person name="Salamov A."/>
            <person name="Yoshinaga Y."/>
            <person name="Ng V."/>
            <person name="Daum C."/>
            <person name="Grigoriev I.V."/>
            <person name="Slininger P.J."/>
            <person name="Dien B.S."/>
            <person name="Jin Y.-S."/>
            <person name="Rao C.V."/>
        </authorList>
    </citation>
    <scope>NUCLEOTIDE SEQUENCE</scope>
    <source>
        <strain evidence="6">NRRL Y-64009</strain>
    </source>
</reference>
<gene>
    <name evidence="6" type="ORF">POJ06DRAFT_224832</name>
</gene>
<feature type="repeat" description="WD" evidence="4">
    <location>
        <begin position="76"/>
        <end position="117"/>
    </location>
</feature>
<dbReference type="EMBL" id="JARPMG010000007">
    <property type="protein sequence ID" value="KAJ8099279.1"/>
    <property type="molecule type" value="Genomic_DNA"/>
</dbReference>
<dbReference type="InterPro" id="IPR036322">
    <property type="entry name" value="WD40_repeat_dom_sf"/>
</dbReference>
<evidence type="ECO:0000256" key="4">
    <source>
        <dbReference type="PROSITE-ProRule" id="PRU00221"/>
    </source>
</evidence>
<sequence>MSLFGSTTTSTIGTASSSTGSAAELSGDRVLTSPPEDSISDLSFSPQAEFLAVSSWDKKVRIYELAANGDSQGKALYEHQGPVLSVHWSKDGTKVVSGGTDKAGRLFDLQSGQSTQIAAHDAAIRSVRFVDAGNTGQQIVATGSWDKTLKYWDLRTPNPVSTVQLPERVYTMDVQQKLLVVGTAERHICIFDLSNPGNIFKTIQSQLKMQTRVISCYPAGNGFAVGSIEGRCAIQYVEDREQQKLGFSFKCHRDNAPPGPRAEANVYAVNAISFHPQYGTFSTAGADGSFHFWDKDSKHRLKGYSALGATIPCTAFNRNGTIFAYALSYDWSKGYQFNKPDYPNVVKLHPTRDEEVKPRPLKKR</sequence>
<feature type="region of interest" description="Disordered" evidence="5">
    <location>
        <begin position="1"/>
        <end position="39"/>
    </location>
</feature>
<keyword evidence="7" id="KW-1185">Reference proteome</keyword>
<comment type="similarity">
    <text evidence="1">Belongs to the WD repeat rae1 family.</text>
</comment>
<dbReference type="SUPFAM" id="SSF50978">
    <property type="entry name" value="WD40 repeat-like"/>
    <property type="match status" value="1"/>
</dbReference>
<evidence type="ECO:0000313" key="6">
    <source>
        <dbReference type="EMBL" id="KAJ8099279.1"/>
    </source>
</evidence>
<keyword evidence="2 4" id="KW-0853">WD repeat</keyword>
<dbReference type="Gene3D" id="2.130.10.10">
    <property type="entry name" value="YVTN repeat-like/Quinoprotein amine dehydrogenase"/>
    <property type="match status" value="1"/>
</dbReference>
<protein>
    <submittedName>
        <fullName evidence="6">WD40-repeat-containing domain protein</fullName>
    </submittedName>
</protein>
<accession>A0AAD7VS38</accession>
<feature type="repeat" description="WD" evidence="4">
    <location>
        <begin position="262"/>
        <end position="303"/>
    </location>
</feature>
<dbReference type="InterPro" id="IPR015943">
    <property type="entry name" value="WD40/YVTN_repeat-like_dom_sf"/>
</dbReference>
<dbReference type="AlphaFoldDB" id="A0AAD7VS38"/>
<dbReference type="InterPro" id="IPR001680">
    <property type="entry name" value="WD40_rpt"/>
</dbReference>
<feature type="repeat" description="WD" evidence="4">
    <location>
        <begin position="117"/>
        <end position="162"/>
    </location>
</feature>
<proteinExistence type="inferred from homology"/>
<evidence type="ECO:0000256" key="2">
    <source>
        <dbReference type="ARBA" id="ARBA00022574"/>
    </source>
</evidence>
<evidence type="ECO:0000256" key="5">
    <source>
        <dbReference type="SAM" id="MobiDB-lite"/>
    </source>
</evidence>